<evidence type="ECO:0000313" key="3">
    <source>
        <dbReference type="Proteomes" id="UP000178091"/>
    </source>
</evidence>
<gene>
    <name evidence="2" type="ORF">A3F55_02285</name>
</gene>
<evidence type="ECO:0000256" key="1">
    <source>
        <dbReference type="ARBA" id="ARBA00022801"/>
    </source>
</evidence>
<name>A0A1F4XTL5_9BACT</name>
<sequence length="211" mass="22478">MQRNNKGVIGGVMAHPASFAGAFVLLFTLSFVMLAAADALPEPIPNEISNGSEPEANAIEVSNPETPVRVVASAIGLDAPISNPSSTNVHVLDNALLKGAVRYPTTALAGEEGTMLIFGHSSYLPVIYNQAYKAFNNIQKLEKGDIVSVLSETAEHRYKVTGIRVADATEDVVELRTTGKYLVLVTCDSFTAKTSRFVVTAEFVGTYSLAN</sequence>
<evidence type="ECO:0008006" key="4">
    <source>
        <dbReference type="Google" id="ProtNLM"/>
    </source>
</evidence>
<dbReference type="Gene3D" id="2.40.260.10">
    <property type="entry name" value="Sortase"/>
    <property type="match status" value="1"/>
</dbReference>
<reference evidence="2 3" key="1">
    <citation type="journal article" date="2016" name="Nat. Commun.">
        <title>Thousands of microbial genomes shed light on interconnected biogeochemical processes in an aquifer system.</title>
        <authorList>
            <person name="Anantharaman K."/>
            <person name="Brown C.T."/>
            <person name="Hug L.A."/>
            <person name="Sharon I."/>
            <person name="Castelle C.J."/>
            <person name="Probst A.J."/>
            <person name="Thomas B.C."/>
            <person name="Singh A."/>
            <person name="Wilkins M.J."/>
            <person name="Karaoz U."/>
            <person name="Brodie E.L."/>
            <person name="Williams K.H."/>
            <person name="Hubbard S.S."/>
            <person name="Banfield J.F."/>
        </authorList>
    </citation>
    <scope>NUCLEOTIDE SEQUENCE [LARGE SCALE GENOMIC DNA]</scope>
</reference>
<dbReference type="InterPro" id="IPR023365">
    <property type="entry name" value="Sortase_dom-sf"/>
</dbReference>
<organism evidence="2 3">
    <name type="scientific">Candidatus Adlerbacteria bacterium RIFCSPHIGHO2_12_FULL_53_18</name>
    <dbReference type="NCBI Taxonomy" id="1797242"/>
    <lineage>
        <taxon>Bacteria</taxon>
        <taxon>Candidatus Adleribacteriota</taxon>
    </lineage>
</organism>
<accession>A0A1F4XTL5</accession>
<dbReference type="InterPro" id="IPR005754">
    <property type="entry name" value="Sortase"/>
</dbReference>
<comment type="caution">
    <text evidence="2">The sequence shown here is derived from an EMBL/GenBank/DDBJ whole genome shotgun (WGS) entry which is preliminary data.</text>
</comment>
<dbReference type="GO" id="GO:0016787">
    <property type="term" value="F:hydrolase activity"/>
    <property type="evidence" value="ECO:0007669"/>
    <property type="project" value="UniProtKB-KW"/>
</dbReference>
<dbReference type="AlphaFoldDB" id="A0A1F4XTL5"/>
<protein>
    <recommendedName>
        <fullName evidence="4">Sortase</fullName>
    </recommendedName>
</protein>
<dbReference type="Proteomes" id="UP000178091">
    <property type="component" value="Unassembled WGS sequence"/>
</dbReference>
<dbReference type="EMBL" id="MEWW01000005">
    <property type="protein sequence ID" value="OGC85071.1"/>
    <property type="molecule type" value="Genomic_DNA"/>
</dbReference>
<dbReference type="Pfam" id="PF04203">
    <property type="entry name" value="Sortase"/>
    <property type="match status" value="1"/>
</dbReference>
<dbReference type="NCBIfam" id="TIGR01076">
    <property type="entry name" value="sortase_fam"/>
    <property type="match status" value="1"/>
</dbReference>
<proteinExistence type="predicted"/>
<evidence type="ECO:0000313" key="2">
    <source>
        <dbReference type="EMBL" id="OGC85071.1"/>
    </source>
</evidence>
<dbReference type="SUPFAM" id="SSF63817">
    <property type="entry name" value="Sortase"/>
    <property type="match status" value="1"/>
</dbReference>
<keyword evidence="1" id="KW-0378">Hydrolase</keyword>